<dbReference type="AlphaFoldDB" id="A0A9Q0Y149"/>
<name>A0A9Q0Y149_9SAUR</name>
<feature type="compositionally biased region" description="Basic and acidic residues" evidence="1">
    <location>
        <begin position="119"/>
        <end position="136"/>
    </location>
</feature>
<accession>A0A9Q0Y149</accession>
<reference evidence="2" key="1">
    <citation type="journal article" date="2023" name="DNA Res.">
        <title>Chromosome-level genome assembly of Phrynocephalus forsythii using third-generation DNA sequencing and Hi-C analysis.</title>
        <authorList>
            <person name="Qi Y."/>
            <person name="Zhao W."/>
            <person name="Zhao Y."/>
            <person name="Niu C."/>
            <person name="Cao S."/>
            <person name="Zhang Y."/>
        </authorList>
    </citation>
    <scope>NUCLEOTIDE SEQUENCE</scope>
    <source>
        <tissue evidence="2">Muscle</tissue>
    </source>
</reference>
<organism evidence="2 3">
    <name type="scientific">Phrynocephalus forsythii</name>
    <dbReference type="NCBI Taxonomy" id="171643"/>
    <lineage>
        <taxon>Eukaryota</taxon>
        <taxon>Metazoa</taxon>
        <taxon>Chordata</taxon>
        <taxon>Craniata</taxon>
        <taxon>Vertebrata</taxon>
        <taxon>Euteleostomi</taxon>
        <taxon>Lepidosauria</taxon>
        <taxon>Squamata</taxon>
        <taxon>Bifurcata</taxon>
        <taxon>Unidentata</taxon>
        <taxon>Episquamata</taxon>
        <taxon>Toxicofera</taxon>
        <taxon>Iguania</taxon>
        <taxon>Acrodonta</taxon>
        <taxon>Agamidae</taxon>
        <taxon>Agaminae</taxon>
        <taxon>Phrynocephalus</taxon>
    </lineage>
</organism>
<evidence type="ECO:0000313" key="2">
    <source>
        <dbReference type="EMBL" id="KAJ7338545.1"/>
    </source>
</evidence>
<keyword evidence="3" id="KW-1185">Reference proteome</keyword>
<evidence type="ECO:0008006" key="4">
    <source>
        <dbReference type="Google" id="ProtNLM"/>
    </source>
</evidence>
<dbReference type="Proteomes" id="UP001142489">
    <property type="component" value="Unassembled WGS sequence"/>
</dbReference>
<evidence type="ECO:0000313" key="3">
    <source>
        <dbReference type="Proteomes" id="UP001142489"/>
    </source>
</evidence>
<gene>
    <name evidence="2" type="ORF">JRQ81_012447</name>
</gene>
<feature type="region of interest" description="Disordered" evidence="1">
    <location>
        <begin position="114"/>
        <end position="136"/>
    </location>
</feature>
<dbReference type="OrthoDB" id="9940536at2759"/>
<protein>
    <recommendedName>
        <fullName evidence="4">Stathmin domain-containing protein 1</fullName>
    </recommendedName>
</protein>
<feature type="region of interest" description="Disordered" evidence="1">
    <location>
        <begin position="1"/>
        <end position="81"/>
    </location>
</feature>
<feature type="compositionally biased region" description="Polar residues" evidence="1">
    <location>
        <begin position="29"/>
        <end position="46"/>
    </location>
</feature>
<evidence type="ECO:0000256" key="1">
    <source>
        <dbReference type="SAM" id="MobiDB-lite"/>
    </source>
</evidence>
<sequence length="176" mass="19703">MGCNTSNRVSVEVPPSKNGHPDREAQIQAEDTASLGTISIISQGGSRNKDGSCQRNLPEDGTEEEKKKAKGKYNEQNADIRGGFPKKQVSLLEKKRQTSSDILEELRIQGLIKTQSTTSEDRTADDSMLMDAERPLPKPLIKLEKLEIKKKKGHNLTIEEHENNTGFLENRRNHLI</sequence>
<proteinExistence type="predicted"/>
<dbReference type="EMBL" id="JAPFRF010000003">
    <property type="protein sequence ID" value="KAJ7338545.1"/>
    <property type="molecule type" value="Genomic_DNA"/>
</dbReference>
<comment type="caution">
    <text evidence="2">The sequence shown here is derived from an EMBL/GenBank/DDBJ whole genome shotgun (WGS) entry which is preliminary data.</text>
</comment>